<protein>
    <submittedName>
        <fullName evidence="3">AAA family ATPase</fullName>
    </submittedName>
</protein>
<feature type="domain" description="AAA+ ATPase" evidence="2">
    <location>
        <begin position="42"/>
        <end position="194"/>
    </location>
</feature>
<dbReference type="Gene3D" id="3.40.50.300">
    <property type="entry name" value="P-loop containing nucleotide triphosphate hydrolases"/>
    <property type="match status" value="1"/>
</dbReference>
<evidence type="ECO:0000313" key="3">
    <source>
        <dbReference type="EMBL" id="TRO83347.1"/>
    </source>
</evidence>
<feature type="compositionally biased region" description="Pro residues" evidence="1">
    <location>
        <begin position="385"/>
        <end position="401"/>
    </location>
</feature>
<comment type="caution">
    <text evidence="3">The sequence shown here is derived from an EMBL/GenBank/DDBJ whole genome shotgun (WGS) entry which is preliminary data.</text>
</comment>
<feature type="region of interest" description="Disordered" evidence="1">
    <location>
        <begin position="372"/>
        <end position="410"/>
    </location>
</feature>
<dbReference type="AlphaFoldDB" id="A0A550JJF9"/>
<dbReference type="SUPFAM" id="SSF52540">
    <property type="entry name" value="P-loop containing nucleoside triphosphate hydrolases"/>
    <property type="match status" value="1"/>
</dbReference>
<evidence type="ECO:0000256" key="1">
    <source>
        <dbReference type="SAM" id="MobiDB-lite"/>
    </source>
</evidence>
<dbReference type="RefSeq" id="WP_092056277.1">
    <property type="nucleotide sequence ID" value="NZ_FOJJ01000012.1"/>
</dbReference>
<accession>A0A550JJF9</accession>
<dbReference type="SMART" id="SM00382">
    <property type="entry name" value="AAA"/>
    <property type="match status" value="1"/>
</dbReference>
<dbReference type="InterPro" id="IPR027417">
    <property type="entry name" value="P-loop_NTPase"/>
</dbReference>
<sequence length="410" mass="46214">MYESYFGLTVKPFELVPNPRFLFNSRSHKKAISYLRYGLQERAGFILLTGEVGSGKTTIVRDLINNLDADMVLAMVYNTRATARQMLAMINEDFGLEVGGKDKDKVTLLRDLNDHLVALHAEQKRPVIIIDEAQNLSPAVLEEIRLLSNLEADNFKLVQIVLVGQPELQKLITRPELRQLRQRISVHCHLEPLTREETEAYVYHRLAMAGNRNALRWQEGTFDTLYGYSAGIPRLINVFCDFVLLAAFVEETHDISLEMLEEVIGDVSWDRQVEAARLHQALAGGGGAADEGISDRLYRFEQRLASLDAMHEEEGWIARRLAVHEELLERLADRQHEDAERHDAGLERILRQLDELQGAIGRLALQAQLAPSAAQPAPLAAKPLPVEPPPAPKAPSVPGPLPKRRWFGRR</sequence>
<dbReference type="Pfam" id="PF13401">
    <property type="entry name" value="AAA_22"/>
    <property type="match status" value="1"/>
</dbReference>
<dbReference type="EMBL" id="VJVV01000002">
    <property type="protein sequence ID" value="TRO83347.1"/>
    <property type="molecule type" value="Genomic_DNA"/>
</dbReference>
<name>A0A550JJF9_9BACT</name>
<dbReference type="GO" id="GO:0016887">
    <property type="term" value="F:ATP hydrolysis activity"/>
    <property type="evidence" value="ECO:0007669"/>
    <property type="project" value="InterPro"/>
</dbReference>
<dbReference type="OrthoDB" id="9779230at2"/>
<evidence type="ECO:0000313" key="4">
    <source>
        <dbReference type="Proteomes" id="UP000317155"/>
    </source>
</evidence>
<dbReference type="CDD" id="cd00009">
    <property type="entry name" value="AAA"/>
    <property type="match status" value="1"/>
</dbReference>
<dbReference type="NCBIfam" id="TIGR03015">
    <property type="entry name" value="pepcterm_ATPase"/>
    <property type="match status" value="1"/>
</dbReference>
<organism evidence="3 4">
    <name type="scientific">Trichloromonas acetexigens</name>
    <dbReference type="NCBI Taxonomy" id="38815"/>
    <lineage>
        <taxon>Bacteria</taxon>
        <taxon>Pseudomonadati</taxon>
        <taxon>Thermodesulfobacteriota</taxon>
        <taxon>Desulfuromonadia</taxon>
        <taxon>Desulfuromonadales</taxon>
        <taxon>Trichloromonadaceae</taxon>
        <taxon>Trichloromonas</taxon>
    </lineage>
</organism>
<dbReference type="InterPro" id="IPR017466">
    <property type="entry name" value="XrtA-assoc_ATPase-like"/>
</dbReference>
<dbReference type="PANTHER" id="PTHR35894:SF1">
    <property type="entry name" value="PHOSPHORIBULOKINASE _ URIDINE KINASE FAMILY"/>
    <property type="match status" value="1"/>
</dbReference>
<reference evidence="3 4" key="1">
    <citation type="submission" date="2019-07" db="EMBL/GenBank/DDBJ databases">
        <title>Insights of Desulfuromonas acetexigens electromicrobiology.</title>
        <authorList>
            <person name="Katuri K."/>
            <person name="Sapireddy V."/>
            <person name="Shaw D.R."/>
            <person name="Saikaly P."/>
        </authorList>
    </citation>
    <scope>NUCLEOTIDE SEQUENCE [LARGE SCALE GENOMIC DNA]</scope>
    <source>
        <strain evidence="3 4">2873</strain>
    </source>
</reference>
<keyword evidence="4" id="KW-1185">Reference proteome</keyword>
<dbReference type="InterPro" id="IPR052026">
    <property type="entry name" value="ExeA_AAA_ATPase_DNA-bind"/>
</dbReference>
<evidence type="ECO:0000259" key="2">
    <source>
        <dbReference type="SMART" id="SM00382"/>
    </source>
</evidence>
<gene>
    <name evidence="3" type="ORF">FL622_04485</name>
</gene>
<dbReference type="InterPro" id="IPR049945">
    <property type="entry name" value="AAA_22"/>
</dbReference>
<dbReference type="PANTHER" id="PTHR35894">
    <property type="entry name" value="GENERAL SECRETION PATHWAY PROTEIN A-RELATED"/>
    <property type="match status" value="1"/>
</dbReference>
<proteinExistence type="predicted"/>
<dbReference type="Proteomes" id="UP000317155">
    <property type="component" value="Unassembled WGS sequence"/>
</dbReference>
<feature type="compositionally biased region" description="Low complexity" evidence="1">
    <location>
        <begin position="372"/>
        <end position="384"/>
    </location>
</feature>
<dbReference type="InterPro" id="IPR003593">
    <property type="entry name" value="AAA+_ATPase"/>
</dbReference>